<keyword evidence="2" id="KW-1185">Reference proteome</keyword>
<evidence type="ECO:0000313" key="1">
    <source>
        <dbReference type="EMBL" id="KGE17113.1"/>
    </source>
</evidence>
<dbReference type="RefSeq" id="WP_036655581.1">
    <property type="nucleotide sequence ID" value="NZ_JQCR01000003.1"/>
</dbReference>
<sequence>MKIWQWGYESDNYDSFTFPNPNDFNQYFDPNFNGAVIGANGGACNLKPTDLVKPVTAPELVVTTQFLAIVPFKYLLLI</sequence>
<dbReference type="STRING" id="268407.PWYN_20940"/>
<dbReference type="Proteomes" id="UP000029734">
    <property type="component" value="Unassembled WGS sequence"/>
</dbReference>
<reference evidence="1 2" key="2">
    <citation type="submission" date="2014-10" db="EMBL/GenBank/DDBJ databases">
        <title>Comparative genomics of the Paenibacillus odorifer group.</title>
        <authorList>
            <person name="Tsai Y.-C."/>
            <person name="Martin N."/>
            <person name="Korlach J."/>
            <person name="Wiedmann M."/>
        </authorList>
    </citation>
    <scope>NUCLEOTIDE SEQUENCE [LARGE SCALE GENOMIC DNA]</scope>
    <source>
        <strain evidence="1 2">DSM 18334</strain>
    </source>
</reference>
<reference evidence="1 2" key="1">
    <citation type="submission" date="2014-08" db="EMBL/GenBank/DDBJ databases">
        <authorList>
            <person name="den Bakker H.C."/>
        </authorList>
    </citation>
    <scope>NUCLEOTIDE SEQUENCE [LARGE SCALE GENOMIC DNA]</scope>
    <source>
        <strain evidence="1 2">DSM 18334</strain>
    </source>
</reference>
<proteinExistence type="predicted"/>
<evidence type="ECO:0000313" key="2">
    <source>
        <dbReference type="Proteomes" id="UP000029734"/>
    </source>
</evidence>
<gene>
    <name evidence="1" type="ORF">PWYN_20940</name>
</gene>
<protein>
    <submittedName>
        <fullName evidence="1">Uncharacterized protein</fullName>
    </submittedName>
</protein>
<dbReference type="AlphaFoldDB" id="A0A098M502"/>
<dbReference type="EMBL" id="JQCR01000003">
    <property type="protein sequence ID" value="KGE17113.1"/>
    <property type="molecule type" value="Genomic_DNA"/>
</dbReference>
<name>A0A098M502_9BACL</name>
<organism evidence="1 2">
    <name type="scientific">Paenibacillus wynnii</name>
    <dbReference type="NCBI Taxonomy" id="268407"/>
    <lineage>
        <taxon>Bacteria</taxon>
        <taxon>Bacillati</taxon>
        <taxon>Bacillota</taxon>
        <taxon>Bacilli</taxon>
        <taxon>Bacillales</taxon>
        <taxon>Paenibacillaceae</taxon>
        <taxon>Paenibacillus</taxon>
    </lineage>
</organism>
<accession>A0A098M502</accession>
<comment type="caution">
    <text evidence="1">The sequence shown here is derived from an EMBL/GenBank/DDBJ whole genome shotgun (WGS) entry which is preliminary data.</text>
</comment>